<evidence type="ECO:0000313" key="2">
    <source>
        <dbReference type="Proteomes" id="UP001229421"/>
    </source>
</evidence>
<dbReference type="PANTHER" id="PTHR10288">
    <property type="entry name" value="KH DOMAIN CONTAINING RNA BINDING PROTEIN"/>
    <property type="match status" value="1"/>
</dbReference>
<dbReference type="EMBL" id="JAUHHV010000003">
    <property type="protein sequence ID" value="KAK1431164.1"/>
    <property type="molecule type" value="Genomic_DNA"/>
</dbReference>
<gene>
    <name evidence="1" type="ORF">QVD17_14447</name>
</gene>
<dbReference type="AlphaFoldDB" id="A0AAD8P3S7"/>
<dbReference type="Gene3D" id="3.30.310.210">
    <property type="match status" value="1"/>
</dbReference>
<evidence type="ECO:0000313" key="1">
    <source>
        <dbReference type="EMBL" id="KAK1431164.1"/>
    </source>
</evidence>
<dbReference type="CDD" id="cd00105">
    <property type="entry name" value="KH-I"/>
    <property type="match status" value="1"/>
</dbReference>
<reference evidence="1" key="1">
    <citation type="journal article" date="2023" name="bioRxiv">
        <title>Improved chromosome-level genome assembly for marigold (Tagetes erecta).</title>
        <authorList>
            <person name="Jiang F."/>
            <person name="Yuan L."/>
            <person name="Wang S."/>
            <person name="Wang H."/>
            <person name="Xu D."/>
            <person name="Wang A."/>
            <person name="Fan W."/>
        </authorList>
    </citation>
    <scope>NUCLEOTIDE SEQUENCE</scope>
    <source>
        <strain evidence="1">WSJ</strain>
        <tissue evidence="1">Leaf</tissue>
    </source>
</reference>
<accession>A0AAD8P3S7</accession>
<name>A0AAD8P3S7_TARER</name>
<dbReference type="Proteomes" id="UP001229421">
    <property type="component" value="Unassembled WGS sequence"/>
</dbReference>
<keyword evidence="2" id="KW-1185">Reference proteome</keyword>
<comment type="caution">
    <text evidence="1">The sequence shown here is derived from an EMBL/GenBank/DDBJ whole genome shotgun (WGS) entry which is preliminary data.</text>
</comment>
<sequence length="700" mass="79497">MEEINGKNKRKSMELEKLDEADLKSFSTANNLFDFTIFECKHDVPLSSGDLKLEDVVGPASLDNLKRREFVIHLKDVRKHASDIDMLLEDLYGEKTLKSIQMASGATIAIASYPEGRHYYLTRLELWGTDDQVNAAEWLIVNKTAKWYPESCVPKILMQAPFDTAEVYVPLVHVVSYMSVNDMSLGWNERAKIMEAQSGAWIKVGLVGVPGDEYRFMNVLKIFGSRLQIYRVLVMVHKAILEPYIRVQSKDQESATLEDENKQHYEAYVPLGQVSDSLLGKSFDKVKEVEARSGARIEVDQVVAANYALLDASFGKVNEELEALSGAQIEVDLGEGYLRMIRLKIHGGDAQIYQVLIMIHKAILEPYIPEDQEYAKQEEDKPHHFLTEKCTPRFCFTSLDEEDLKSFPANSNISASRRCYYLSLEGDLRFEDVVGPTSLDNMCRREFVVRLGDVQSDEEIKCIQKASAATIAIISSPEGRLYDQARLELWGTNDQVRYAELLIIKATTEWYLNSRSPTVLMQAPFGNTEVYLPLRLASLLLGYEKIVNIEAQSGAWIRMDSVEVPTLMKRFRIFGSPAQIYRALIMVQKAELELYVPKKTKDQESATFEDENQRHEHEVYVPLGQVSDSLLGANYDKVKEMEKQSGAKIEVHQLEDPGEGYLRMIRLKILGKRAEICQVLTAVHKATLEPYIDEDQVAVC</sequence>
<protein>
    <submittedName>
        <fullName evidence="1">Uncharacterized protein</fullName>
    </submittedName>
</protein>
<organism evidence="1 2">
    <name type="scientific">Tagetes erecta</name>
    <name type="common">African marigold</name>
    <dbReference type="NCBI Taxonomy" id="13708"/>
    <lineage>
        <taxon>Eukaryota</taxon>
        <taxon>Viridiplantae</taxon>
        <taxon>Streptophyta</taxon>
        <taxon>Embryophyta</taxon>
        <taxon>Tracheophyta</taxon>
        <taxon>Spermatophyta</taxon>
        <taxon>Magnoliopsida</taxon>
        <taxon>eudicotyledons</taxon>
        <taxon>Gunneridae</taxon>
        <taxon>Pentapetalae</taxon>
        <taxon>asterids</taxon>
        <taxon>campanulids</taxon>
        <taxon>Asterales</taxon>
        <taxon>Asteraceae</taxon>
        <taxon>Asteroideae</taxon>
        <taxon>Heliantheae alliance</taxon>
        <taxon>Tageteae</taxon>
        <taxon>Tagetes</taxon>
    </lineage>
</organism>
<proteinExistence type="predicted"/>